<gene>
    <name evidence="4" type="primary">KIF9_2</name>
    <name evidence="4" type="ORF">Ciccas_007887</name>
</gene>
<keyword evidence="5" id="KW-1185">Reference proteome</keyword>
<dbReference type="EMBL" id="JBJKFK010001286">
    <property type="protein sequence ID" value="KAL3313512.1"/>
    <property type="molecule type" value="Genomic_DNA"/>
</dbReference>
<accession>A0ABD2Q2Y2</accession>
<protein>
    <submittedName>
        <fullName evidence="4">Kinesin-like protein kif9</fullName>
    </submittedName>
</protein>
<evidence type="ECO:0000259" key="3">
    <source>
        <dbReference type="Pfam" id="PF23735"/>
    </source>
</evidence>
<feature type="region of interest" description="Disordered" evidence="2">
    <location>
        <begin position="135"/>
        <end position="160"/>
    </location>
</feature>
<feature type="coiled-coil region" evidence="1">
    <location>
        <begin position="67"/>
        <end position="101"/>
    </location>
</feature>
<keyword evidence="1" id="KW-0175">Coiled coil</keyword>
<name>A0ABD2Q2Y2_9PLAT</name>
<evidence type="ECO:0000313" key="5">
    <source>
        <dbReference type="Proteomes" id="UP001626550"/>
    </source>
</evidence>
<evidence type="ECO:0000256" key="2">
    <source>
        <dbReference type="SAM" id="MobiDB-lite"/>
    </source>
</evidence>
<sequence>MAQLEKEKNQLLKELAVQDILTNRGHVDYSVLTETQVQEIRASVLRYLSGESMSIDVINARQIQGTFDSFKQVYRLLEQRSEELNREIRELRESVLQKDQQIQVLNASLTAAKEVSVAPAVEQTVDAKLMAALPNSKAKSKKGTSKQTTTGSTEVNEGVGELSPLNQGFSSNSISAPQVNENSPIIKKRAQEMLIASDREEDDIKAENFSLKIPSRSSAFENFKQSQGSEIWNVCQTNQQFLRVKVEAKGKLIEELNAIKDEISGGRKEYEQLKAERESLGMTRTTEGLPIVDEREASLVEILNSLQSSYRVKKFNLDKLDTVVRFCARMTQLAKERLFLEFDKWYSTNFATELTQLAKPTAELTLEQLHLGEEIVRRGLVPQPVPIRPPLAERITTKLDRKDLFQMKQQSLERNNYALEVFTSVNAKQKLLNKRLALSSIH</sequence>
<organism evidence="4 5">
    <name type="scientific">Cichlidogyrus casuarinus</name>
    <dbReference type="NCBI Taxonomy" id="1844966"/>
    <lineage>
        <taxon>Eukaryota</taxon>
        <taxon>Metazoa</taxon>
        <taxon>Spiralia</taxon>
        <taxon>Lophotrochozoa</taxon>
        <taxon>Platyhelminthes</taxon>
        <taxon>Monogenea</taxon>
        <taxon>Monopisthocotylea</taxon>
        <taxon>Dactylogyridea</taxon>
        <taxon>Ancyrocephalidae</taxon>
        <taxon>Cichlidogyrus</taxon>
    </lineage>
</organism>
<comment type="caution">
    <text evidence="4">The sequence shown here is derived from an EMBL/GenBank/DDBJ whole genome shotgun (WGS) entry which is preliminary data.</text>
</comment>
<dbReference type="Proteomes" id="UP001626550">
    <property type="component" value="Unassembled WGS sequence"/>
</dbReference>
<evidence type="ECO:0000256" key="1">
    <source>
        <dbReference type="SAM" id="Coils"/>
    </source>
</evidence>
<dbReference type="InterPro" id="IPR056524">
    <property type="entry name" value="KIF6/9_C"/>
</dbReference>
<evidence type="ECO:0000313" key="4">
    <source>
        <dbReference type="EMBL" id="KAL3313512.1"/>
    </source>
</evidence>
<dbReference type="AlphaFoldDB" id="A0ABD2Q2Y2"/>
<proteinExistence type="predicted"/>
<dbReference type="Pfam" id="PF23735">
    <property type="entry name" value="KIF9"/>
    <property type="match status" value="1"/>
</dbReference>
<reference evidence="4 5" key="1">
    <citation type="submission" date="2024-11" db="EMBL/GenBank/DDBJ databases">
        <title>Adaptive evolution of stress response genes in parasites aligns with host niche diversity.</title>
        <authorList>
            <person name="Hahn C."/>
            <person name="Resl P."/>
        </authorList>
    </citation>
    <scope>NUCLEOTIDE SEQUENCE [LARGE SCALE GENOMIC DNA]</scope>
    <source>
        <strain evidence="4">EGGRZ-B1_66</strain>
        <tissue evidence="4">Body</tissue>
    </source>
</reference>
<feature type="domain" description="Kinesin-like protein KIF6/9 C-terminal" evidence="3">
    <location>
        <begin position="215"/>
        <end position="352"/>
    </location>
</feature>